<keyword evidence="2" id="KW-0472">Membrane</keyword>
<feature type="transmembrane region" description="Helical" evidence="2">
    <location>
        <begin position="125"/>
        <end position="144"/>
    </location>
</feature>
<evidence type="ECO:0000256" key="1">
    <source>
        <dbReference type="SAM" id="MobiDB-lite"/>
    </source>
</evidence>
<reference evidence="3 4" key="1">
    <citation type="submission" date="2021-06" db="EMBL/GenBank/DDBJ databases">
        <title>Caerostris extrusa draft genome.</title>
        <authorList>
            <person name="Kono N."/>
            <person name="Arakawa K."/>
        </authorList>
    </citation>
    <scope>NUCLEOTIDE SEQUENCE [LARGE SCALE GENOMIC DNA]</scope>
</reference>
<proteinExistence type="predicted"/>
<organism evidence="3 4">
    <name type="scientific">Caerostris extrusa</name>
    <name type="common">Bark spider</name>
    <name type="synonym">Caerostris bankana</name>
    <dbReference type="NCBI Taxonomy" id="172846"/>
    <lineage>
        <taxon>Eukaryota</taxon>
        <taxon>Metazoa</taxon>
        <taxon>Ecdysozoa</taxon>
        <taxon>Arthropoda</taxon>
        <taxon>Chelicerata</taxon>
        <taxon>Arachnida</taxon>
        <taxon>Araneae</taxon>
        <taxon>Araneomorphae</taxon>
        <taxon>Entelegynae</taxon>
        <taxon>Araneoidea</taxon>
        <taxon>Araneidae</taxon>
        <taxon>Caerostris</taxon>
    </lineage>
</organism>
<dbReference type="EMBL" id="BPLR01006616">
    <property type="protein sequence ID" value="GIY11181.1"/>
    <property type="molecule type" value="Genomic_DNA"/>
</dbReference>
<dbReference type="AlphaFoldDB" id="A0AAV4QS89"/>
<feature type="region of interest" description="Disordered" evidence="1">
    <location>
        <begin position="1"/>
        <end position="26"/>
    </location>
</feature>
<sequence>MATSSPKLQSEDHQTIITGDSPSLEEETSLSEILPDSAICPKDRRNCFWALTCPVCASVPSASESNDPNIRLGTVPSSAFRRSPSPRPSLIPPRIVLGSFGGQTSDAGKLEIVSIREKHGEFRKAIPHMPIVVAVILCLMNVLLPGTASSRNFVTQNGFAKCQKVAVNASVNKS</sequence>
<name>A0AAV4QS89_CAEEX</name>
<dbReference type="Proteomes" id="UP001054945">
    <property type="component" value="Unassembled WGS sequence"/>
</dbReference>
<keyword evidence="2" id="KW-0812">Transmembrane</keyword>
<evidence type="ECO:0000313" key="4">
    <source>
        <dbReference type="Proteomes" id="UP001054945"/>
    </source>
</evidence>
<keyword evidence="2" id="KW-1133">Transmembrane helix</keyword>
<keyword evidence="4" id="KW-1185">Reference proteome</keyword>
<comment type="caution">
    <text evidence="3">The sequence shown here is derived from an EMBL/GenBank/DDBJ whole genome shotgun (WGS) entry which is preliminary data.</text>
</comment>
<evidence type="ECO:0000256" key="2">
    <source>
        <dbReference type="SAM" id="Phobius"/>
    </source>
</evidence>
<evidence type="ECO:0000313" key="3">
    <source>
        <dbReference type="EMBL" id="GIY11181.1"/>
    </source>
</evidence>
<gene>
    <name evidence="3" type="primary">AVEN_153379_1</name>
    <name evidence="3" type="ORF">CEXT_454931</name>
</gene>
<protein>
    <submittedName>
        <fullName evidence="3">Uncharacterized protein</fullName>
    </submittedName>
</protein>
<accession>A0AAV4QS89</accession>